<proteinExistence type="predicted"/>
<feature type="non-terminal residue" evidence="2">
    <location>
        <position position="1"/>
    </location>
</feature>
<dbReference type="Proteomes" id="UP001159427">
    <property type="component" value="Unassembled WGS sequence"/>
</dbReference>
<accession>A0ABN8S9C7</accession>
<sequence>GARAVDKNVCPKEMVELYCPPLEQAIRSGDYRELIWKVADPCDKSEREIGYCNEKLRCTRYNSLGNFEKRITIGSGPVNGTLYVEQWIKDDILTFTCSVQRKQNKHPLVYRVNVSSSVNCLTLIANQAFNLSGALGKMVSIGNIQDMWWYWIKRDGKTQKIAYCNSESCVFDECNSTCQSRLRIDGATLELTEVREEDRGLQLQCQTFPKFQVYKMKISVVLPKGHTSSTLGKNEKVPSNNTERTTETPRKNKAGTHGTQNSASSRTLLAFTSILIISFVFSSFRNS</sequence>
<evidence type="ECO:0000256" key="1">
    <source>
        <dbReference type="SAM" id="MobiDB-lite"/>
    </source>
</evidence>
<organism evidence="2 3">
    <name type="scientific">Porites evermanni</name>
    <dbReference type="NCBI Taxonomy" id="104178"/>
    <lineage>
        <taxon>Eukaryota</taxon>
        <taxon>Metazoa</taxon>
        <taxon>Cnidaria</taxon>
        <taxon>Anthozoa</taxon>
        <taxon>Hexacorallia</taxon>
        <taxon>Scleractinia</taxon>
        <taxon>Fungiina</taxon>
        <taxon>Poritidae</taxon>
        <taxon>Porites</taxon>
    </lineage>
</organism>
<feature type="region of interest" description="Disordered" evidence="1">
    <location>
        <begin position="227"/>
        <end position="262"/>
    </location>
</feature>
<keyword evidence="3" id="KW-1185">Reference proteome</keyword>
<comment type="caution">
    <text evidence="2">The sequence shown here is derived from an EMBL/GenBank/DDBJ whole genome shotgun (WGS) entry which is preliminary data.</text>
</comment>
<reference evidence="2 3" key="1">
    <citation type="submission" date="2022-05" db="EMBL/GenBank/DDBJ databases">
        <authorList>
            <consortium name="Genoscope - CEA"/>
            <person name="William W."/>
        </authorList>
    </citation>
    <scope>NUCLEOTIDE SEQUENCE [LARGE SCALE GENOMIC DNA]</scope>
</reference>
<name>A0ABN8S9C7_9CNID</name>
<feature type="compositionally biased region" description="Polar residues" evidence="1">
    <location>
        <begin position="227"/>
        <end position="243"/>
    </location>
</feature>
<protein>
    <recommendedName>
        <fullName evidence="4">Ig-like domain-containing protein</fullName>
    </recommendedName>
</protein>
<evidence type="ECO:0000313" key="3">
    <source>
        <dbReference type="Proteomes" id="UP001159427"/>
    </source>
</evidence>
<gene>
    <name evidence="2" type="ORF">PEVE_00017627</name>
</gene>
<dbReference type="EMBL" id="CALNXI010002414">
    <property type="protein sequence ID" value="CAH3187386.1"/>
    <property type="molecule type" value="Genomic_DNA"/>
</dbReference>
<evidence type="ECO:0008006" key="4">
    <source>
        <dbReference type="Google" id="ProtNLM"/>
    </source>
</evidence>
<evidence type="ECO:0000313" key="2">
    <source>
        <dbReference type="EMBL" id="CAH3187386.1"/>
    </source>
</evidence>